<dbReference type="KEGG" id="mes:Meso_2309"/>
<proteinExistence type="predicted"/>
<protein>
    <submittedName>
        <fullName evidence="1">Uncharacterized protein</fullName>
    </submittedName>
</protein>
<reference evidence="1" key="1">
    <citation type="submission" date="2006-06" db="EMBL/GenBank/DDBJ databases">
        <title>Complete sequence of chromosome of Chelativorans sp. BNC1.</title>
        <authorList>
            <consortium name="US DOE Joint Genome Institute"/>
            <person name="Copeland A."/>
            <person name="Lucas S."/>
            <person name="Lapidus A."/>
            <person name="Barry K."/>
            <person name="Detter J.C."/>
            <person name="Glavina del Rio T."/>
            <person name="Hammon N."/>
            <person name="Israni S."/>
            <person name="Dalin E."/>
            <person name="Tice H."/>
            <person name="Pitluck S."/>
            <person name="Chertkov O."/>
            <person name="Brettin T."/>
            <person name="Bruce D."/>
            <person name="Han C."/>
            <person name="Tapia R."/>
            <person name="Gilna P."/>
            <person name="Schmutz J."/>
            <person name="Larimer F."/>
            <person name="Land M."/>
            <person name="Hauser L."/>
            <person name="Kyrpides N."/>
            <person name="Mikhailova N."/>
            <person name="Richardson P."/>
        </authorList>
    </citation>
    <scope>NUCLEOTIDE SEQUENCE</scope>
    <source>
        <strain evidence="1">BNC1</strain>
    </source>
</reference>
<accession>Q11FX8</accession>
<gene>
    <name evidence="1" type="ordered locus">Meso_2309</name>
</gene>
<dbReference type="EMBL" id="CP000390">
    <property type="protein sequence ID" value="ABG63697.1"/>
    <property type="molecule type" value="Genomic_DNA"/>
</dbReference>
<organism evidence="1">
    <name type="scientific">Chelativorans sp. (strain BNC1)</name>
    <dbReference type="NCBI Taxonomy" id="266779"/>
    <lineage>
        <taxon>Bacteria</taxon>
        <taxon>Pseudomonadati</taxon>
        <taxon>Pseudomonadota</taxon>
        <taxon>Alphaproteobacteria</taxon>
        <taxon>Hyphomicrobiales</taxon>
        <taxon>Phyllobacteriaceae</taxon>
        <taxon>Chelativorans</taxon>
    </lineage>
</organism>
<dbReference type="STRING" id="266779.Meso_2309"/>
<dbReference type="AlphaFoldDB" id="Q11FX8"/>
<evidence type="ECO:0000313" key="1">
    <source>
        <dbReference type="EMBL" id="ABG63697.1"/>
    </source>
</evidence>
<dbReference type="HOGENOM" id="CLU_1140978_0_0_5"/>
<name>Q11FX8_CHESB</name>
<sequence length="243" mass="27666">MSAPEQVFVFCVLDDVGTSSLDRYESWRQAQAEKAKAEVPSYYRTIAFRGDTRPPGGITNSKLEPKHLTLIQMNSPTSLLRGETSSIFAPPAGLEVSRAVHGAYFEPNPTQRQGPFLADFRPRSIFLIVQSVEPQFESAYNYWYDIDDGVDRGGLPMGHYQERQRFPGVKRATRLLRVPFTLDPQPVSAATQSNHIELYEIDNVEAMQGKEYTRSAHSKPSISRTRPPFTLWVRHAYEEIWEI</sequence>